<feature type="transmembrane region" description="Helical" evidence="1">
    <location>
        <begin position="421"/>
        <end position="446"/>
    </location>
</feature>
<keyword evidence="1" id="KW-0812">Transmembrane</keyword>
<feature type="transmembrane region" description="Helical" evidence="1">
    <location>
        <begin position="172"/>
        <end position="193"/>
    </location>
</feature>
<organism evidence="2 3">
    <name type="scientific">Drosophila albomicans</name>
    <name type="common">Fruit fly</name>
    <dbReference type="NCBI Taxonomy" id="7291"/>
    <lineage>
        <taxon>Eukaryota</taxon>
        <taxon>Metazoa</taxon>
        <taxon>Ecdysozoa</taxon>
        <taxon>Arthropoda</taxon>
        <taxon>Hexapoda</taxon>
        <taxon>Insecta</taxon>
        <taxon>Pterygota</taxon>
        <taxon>Neoptera</taxon>
        <taxon>Endopterygota</taxon>
        <taxon>Diptera</taxon>
        <taxon>Brachycera</taxon>
        <taxon>Muscomorpha</taxon>
        <taxon>Ephydroidea</taxon>
        <taxon>Drosophilidae</taxon>
        <taxon>Drosophila</taxon>
    </lineage>
</organism>
<feature type="transmembrane region" description="Helical" evidence="1">
    <location>
        <begin position="391"/>
        <end position="409"/>
    </location>
</feature>
<dbReference type="AlphaFoldDB" id="A0A9C6SP85"/>
<feature type="transmembrane region" description="Helical" evidence="1">
    <location>
        <begin position="335"/>
        <end position="356"/>
    </location>
</feature>
<evidence type="ECO:0000256" key="1">
    <source>
        <dbReference type="SAM" id="Phobius"/>
    </source>
</evidence>
<feature type="transmembrane region" description="Helical" evidence="1">
    <location>
        <begin position="113"/>
        <end position="133"/>
    </location>
</feature>
<feature type="transmembrane region" description="Helical" evidence="1">
    <location>
        <begin position="82"/>
        <end position="101"/>
    </location>
</feature>
<reference evidence="3" key="1">
    <citation type="submission" date="2025-08" db="UniProtKB">
        <authorList>
            <consortium name="RefSeq"/>
        </authorList>
    </citation>
    <scope>IDENTIFICATION</scope>
    <source>
        <strain evidence="3">15112-1751.03</strain>
        <tissue evidence="3">Whole Adult</tissue>
    </source>
</reference>
<feature type="transmembrane region" description="Helical" evidence="1">
    <location>
        <begin position="309"/>
        <end position="328"/>
    </location>
</feature>
<feature type="transmembrane region" description="Helical" evidence="1">
    <location>
        <begin position="139"/>
        <end position="160"/>
    </location>
</feature>
<evidence type="ECO:0000313" key="3">
    <source>
        <dbReference type="RefSeq" id="XP_051859554.1"/>
    </source>
</evidence>
<dbReference type="OrthoDB" id="7916595at2759"/>
<name>A0A9C6SP85_DROAB</name>
<feature type="transmembrane region" description="Helical" evidence="1">
    <location>
        <begin position="199"/>
        <end position="219"/>
    </location>
</feature>
<protein>
    <submittedName>
        <fullName evidence="3">Uncharacterized protein LOC117572167</fullName>
    </submittedName>
</protein>
<feature type="transmembrane region" description="Helical" evidence="1">
    <location>
        <begin position="269"/>
        <end position="289"/>
    </location>
</feature>
<dbReference type="RefSeq" id="XP_051859554.1">
    <property type="nucleotide sequence ID" value="XM_052003594.1"/>
</dbReference>
<dbReference type="GeneID" id="117572167"/>
<evidence type="ECO:0000313" key="2">
    <source>
        <dbReference type="Proteomes" id="UP000515160"/>
    </source>
</evidence>
<keyword evidence="1" id="KW-0472">Membrane</keyword>
<gene>
    <name evidence="3" type="primary">LOC117572167</name>
</gene>
<feature type="transmembrane region" description="Helical" evidence="1">
    <location>
        <begin position="362"/>
        <end position="384"/>
    </location>
</feature>
<proteinExistence type="predicted"/>
<keyword evidence="2" id="KW-1185">Reference proteome</keyword>
<keyword evidence="1" id="KW-1133">Transmembrane helix</keyword>
<dbReference type="Proteomes" id="UP000515160">
    <property type="component" value="Chromosome 3"/>
</dbReference>
<accession>A0A9C6SP85</accession>
<sequence>MFLTAQQRQLQAVNCSWHRFHLKVNSQHSQIDEHSMADTIWQGLRIMLQLPDLLVFCCLWGSGLSLGYYLKSAFVYDNLWPHWYALVGGFMALFLALGWTLRKRGKQRYSYDHYYIIFYGLLCSLLGSCFMLSKQLAVSYYFSFVGLSVICVASFSYVSLRSEASGLRPARIAFGNACHASGLAAGFAIFNEFEPQRCGFISLAVNLLLLLFVCINELLQHLGTHNYKQSRDLVFNLLNEERLVFLPRPAVLAQFVGRPDYQLLPSRQWLVLLSGGLVLLLQRCCLLHSPVHLQLMWSATTGFVERSHLYTPFALYAAGCGLSALLLLRYTPKLVYLLFGVIQITLVVALLCIYNDEQPEHSFLFLCLIYASAGVLSSQALHWLLECSPFLYAELSLAVGFVLQLAVMEGCKYELNVEDDVWPALLASSLTYLCLTLLAIVLVVWLQPRTASLVDVRNRLLGIRRLNLPAAQTQFWHTNHFLAHDKQPHELQSVQLDKSRVFQQYPISDSTANANVNAKADKL</sequence>
<feature type="transmembrane region" description="Helical" evidence="1">
    <location>
        <begin position="53"/>
        <end position="70"/>
    </location>
</feature>